<accession>A0AAN8V4B6</accession>
<comment type="caution">
    <text evidence="4">The sequence shown here is derived from an EMBL/GenBank/DDBJ whole genome shotgun (WGS) entry which is preliminary data.</text>
</comment>
<protein>
    <submittedName>
        <fullName evidence="4">Pentatricopeptide repeat</fullName>
    </submittedName>
</protein>
<dbReference type="InterPro" id="IPR002885">
    <property type="entry name" value="PPR_rpt"/>
</dbReference>
<feature type="repeat" description="PPR" evidence="3">
    <location>
        <begin position="330"/>
        <end position="364"/>
    </location>
</feature>
<keyword evidence="5" id="KW-1185">Reference proteome</keyword>
<evidence type="ECO:0000256" key="1">
    <source>
        <dbReference type="ARBA" id="ARBA00007626"/>
    </source>
</evidence>
<dbReference type="PANTHER" id="PTHR47938">
    <property type="entry name" value="RESPIRATORY COMPLEX I CHAPERONE (CIA84), PUTATIVE (AFU_ORTHOLOGUE AFUA_2G06020)-RELATED"/>
    <property type="match status" value="1"/>
</dbReference>
<name>A0AAN8V4B6_9MAGN</name>
<dbReference type="NCBIfam" id="TIGR00756">
    <property type="entry name" value="PPR"/>
    <property type="match status" value="2"/>
</dbReference>
<feature type="repeat" description="PPR" evidence="3">
    <location>
        <begin position="260"/>
        <end position="294"/>
    </location>
</feature>
<sequence length="572" mass="64230">MNMEMEQSNDIYIEVYDFKLHEAIILTSAALPFARYLCKTARSLAMVECRGEGIENQLESHHVDDSPDSVDEFRVEEMPPKLKESDFSGTVGERIENQLESHHVDDSPDSVDKFQVEEMPPKLKESDFSGTVTCLVKAKGKRPTHSALDELNMVSAFAGGYTWSTFMKRRRARANLLYGLPRKDFLVKNSVTLIESSLVSEGTEKSMELSGIKPNIHACNSLFSCLLRKQLLDNALKDCKSALKLFFESEEDCKLNKDFDVVVYNTMISVCCKVNNWVEAERLWRCLKESNHAGTKVTYSLLVSVFVCCSRNDLALDAYYEMTQNGLKPGDDTMQAVMSACTKEGKWDLTVRILQDMLERGLKPKQISLGKAGANRCADALRVFESIKVQERSTVSFHLYDTAMMSCQKLGLWDKALQLLWQMEASGQLVSAESYNLVTGASELARNPKVALQVYEHMIHQNRPADTLTHLSLIRAFIWGSLGNKVEEILDVSPNASICNAYIHGMCLRDGKTRALMLQYLSNDTLQGRGGFVTLENMASKSAWAAVAHMLETVSLEVIVTYYGFKAHIDLC</sequence>
<dbReference type="EMBL" id="JBAMMX010000014">
    <property type="protein sequence ID" value="KAK6928133.1"/>
    <property type="molecule type" value="Genomic_DNA"/>
</dbReference>
<keyword evidence="2" id="KW-0677">Repeat</keyword>
<dbReference type="InterPro" id="IPR011990">
    <property type="entry name" value="TPR-like_helical_dom_sf"/>
</dbReference>
<evidence type="ECO:0000313" key="4">
    <source>
        <dbReference type="EMBL" id="KAK6928133.1"/>
    </source>
</evidence>
<dbReference type="Pfam" id="PF01535">
    <property type="entry name" value="PPR"/>
    <property type="match status" value="2"/>
</dbReference>
<evidence type="ECO:0000256" key="3">
    <source>
        <dbReference type="PROSITE-ProRule" id="PRU00708"/>
    </source>
</evidence>
<dbReference type="Pfam" id="PF13041">
    <property type="entry name" value="PPR_2"/>
    <property type="match status" value="1"/>
</dbReference>
<dbReference type="PROSITE" id="PS51375">
    <property type="entry name" value="PPR"/>
    <property type="match status" value="3"/>
</dbReference>
<reference evidence="4 5" key="1">
    <citation type="submission" date="2023-12" db="EMBL/GenBank/DDBJ databases">
        <title>A high-quality genome assembly for Dillenia turbinata (Dilleniales).</title>
        <authorList>
            <person name="Chanderbali A."/>
        </authorList>
    </citation>
    <scope>NUCLEOTIDE SEQUENCE [LARGE SCALE GENOMIC DNA]</scope>
    <source>
        <strain evidence="4">LSX21</strain>
        <tissue evidence="4">Leaf</tissue>
    </source>
</reference>
<dbReference type="Proteomes" id="UP001370490">
    <property type="component" value="Unassembled WGS sequence"/>
</dbReference>
<proteinExistence type="inferred from homology"/>
<evidence type="ECO:0000313" key="5">
    <source>
        <dbReference type="Proteomes" id="UP001370490"/>
    </source>
</evidence>
<dbReference type="GO" id="GO:0003729">
    <property type="term" value="F:mRNA binding"/>
    <property type="evidence" value="ECO:0007669"/>
    <property type="project" value="TreeGrafter"/>
</dbReference>
<comment type="similarity">
    <text evidence="1">Belongs to the PPR family. P subfamily.</text>
</comment>
<evidence type="ECO:0000256" key="2">
    <source>
        <dbReference type="ARBA" id="ARBA00022737"/>
    </source>
</evidence>
<organism evidence="4 5">
    <name type="scientific">Dillenia turbinata</name>
    <dbReference type="NCBI Taxonomy" id="194707"/>
    <lineage>
        <taxon>Eukaryota</taxon>
        <taxon>Viridiplantae</taxon>
        <taxon>Streptophyta</taxon>
        <taxon>Embryophyta</taxon>
        <taxon>Tracheophyta</taxon>
        <taxon>Spermatophyta</taxon>
        <taxon>Magnoliopsida</taxon>
        <taxon>eudicotyledons</taxon>
        <taxon>Gunneridae</taxon>
        <taxon>Pentapetalae</taxon>
        <taxon>Dilleniales</taxon>
        <taxon>Dilleniaceae</taxon>
        <taxon>Dillenia</taxon>
    </lineage>
</organism>
<feature type="repeat" description="PPR" evidence="3">
    <location>
        <begin position="295"/>
        <end position="329"/>
    </location>
</feature>
<dbReference type="AlphaFoldDB" id="A0AAN8V4B6"/>
<dbReference type="PANTHER" id="PTHR47938:SF16">
    <property type="entry name" value="PENTACOTRIPEPTIDE-REPEAT REGION OF PRORP DOMAIN-CONTAINING PROTEIN"/>
    <property type="match status" value="1"/>
</dbReference>
<gene>
    <name evidence="4" type="ORF">RJ641_006724</name>
</gene>
<dbReference type="Gene3D" id="1.25.40.10">
    <property type="entry name" value="Tetratricopeptide repeat domain"/>
    <property type="match status" value="2"/>
</dbReference>